<dbReference type="PANTHER" id="PTHR39470:SF1">
    <property type="entry name" value="CHORISMATE SYNTHASE PROTEIN"/>
    <property type="match status" value="1"/>
</dbReference>
<comment type="caution">
    <text evidence="2">The sequence shown here is derived from an EMBL/GenBank/DDBJ whole genome shotgun (WGS) entry which is preliminary data.</text>
</comment>
<dbReference type="EMBL" id="MU839850">
    <property type="protein sequence ID" value="KAK1750029.1"/>
    <property type="molecule type" value="Genomic_DNA"/>
</dbReference>
<gene>
    <name evidence="2" type="ORF">QBC47DRAFT_395123</name>
</gene>
<proteinExistence type="predicted"/>
<dbReference type="AlphaFoldDB" id="A0AAJ0F6D2"/>
<organism evidence="2 3">
    <name type="scientific">Echria macrotheca</name>
    <dbReference type="NCBI Taxonomy" id="438768"/>
    <lineage>
        <taxon>Eukaryota</taxon>
        <taxon>Fungi</taxon>
        <taxon>Dikarya</taxon>
        <taxon>Ascomycota</taxon>
        <taxon>Pezizomycotina</taxon>
        <taxon>Sordariomycetes</taxon>
        <taxon>Sordariomycetidae</taxon>
        <taxon>Sordariales</taxon>
        <taxon>Schizotheciaceae</taxon>
        <taxon>Echria</taxon>
    </lineage>
</organism>
<feature type="transmembrane region" description="Helical" evidence="1">
    <location>
        <begin position="6"/>
        <end position="27"/>
    </location>
</feature>
<feature type="transmembrane region" description="Helical" evidence="1">
    <location>
        <begin position="145"/>
        <end position="167"/>
    </location>
</feature>
<sequence length="348" mass="38672">MAFSWGSIKSLLIFFGPILLPKAINYYNKVRNAPRIHGLQVVPLPPSVSRALVLLFFVSLTFLIQTLPPFAPENVFQTTQSRLQIPVDVLFTRLASLRPSGQLTASDAALRTRFVNMESRLLYLQLGPDPLAHCPFCGADEPASYLYYALPSLAVPHLFNLVVIALVTSDLFAGRAGAAWRTVATIAAVCLAVADVYAVVSYDYQANARALRLSDLDFFYWKARVWRAVGLAALDGLLGWLMYLTATNRAFVNPPVPAERVESAVRMLAATKGRLNAAGVIKNTVIRDEELRSRGTLYWSHEVRLMRDVMEDREVIEGVNDALQNRIDIQTITRDAEMYAESVLKPVS</sequence>
<feature type="transmembrane region" description="Helical" evidence="1">
    <location>
        <begin position="225"/>
        <end position="244"/>
    </location>
</feature>
<feature type="transmembrane region" description="Helical" evidence="1">
    <location>
        <begin position="179"/>
        <end position="200"/>
    </location>
</feature>
<accession>A0AAJ0F6D2</accession>
<evidence type="ECO:0000256" key="1">
    <source>
        <dbReference type="SAM" id="Phobius"/>
    </source>
</evidence>
<keyword evidence="1" id="KW-0812">Transmembrane</keyword>
<name>A0AAJ0F6D2_9PEZI</name>
<dbReference type="Proteomes" id="UP001239445">
    <property type="component" value="Unassembled WGS sequence"/>
</dbReference>
<evidence type="ECO:0000313" key="2">
    <source>
        <dbReference type="EMBL" id="KAK1750029.1"/>
    </source>
</evidence>
<protein>
    <submittedName>
        <fullName evidence="2">Uncharacterized protein</fullName>
    </submittedName>
</protein>
<keyword evidence="1" id="KW-0472">Membrane</keyword>
<reference evidence="2" key="1">
    <citation type="submission" date="2023-06" db="EMBL/GenBank/DDBJ databases">
        <title>Genome-scale phylogeny and comparative genomics of the fungal order Sordariales.</title>
        <authorList>
            <consortium name="Lawrence Berkeley National Laboratory"/>
            <person name="Hensen N."/>
            <person name="Bonometti L."/>
            <person name="Westerberg I."/>
            <person name="Brannstrom I.O."/>
            <person name="Guillou S."/>
            <person name="Cros-Aarteil S."/>
            <person name="Calhoun S."/>
            <person name="Haridas S."/>
            <person name="Kuo A."/>
            <person name="Mondo S."/>
            <person name="Pangilinan J."/>
            <person name="Riley R."/>
            <person name="Labutti K."/>
            <person name="Andreopoulos B."/>
            <person name="Lipzen A."/>
            <person name="Chen C."/>
            <person name="Yanf M."/>
            <person name="Daum C."/>
            <person name="Ng V."/>
            <person name="Clum A."/>
            <person name="Steindorff A."/>
            <person name="Ohm R."/>
            <person name="Martin F."/>
            <person name="Silar P."/>
            <person name="Natvig D."/>
            <person name="Lalanne C."/>
            <person name="Gautier V."/>
            <person name="Ament-Velasquez S.L."/>
            <person name="Kruys A."/>
            <person name="Hutchinson M.I."/>
            <person name="Powell A.J."/>
            <person name="Barry K."/>
            <person name="Miller A.N."/>
            <person name="Grigoriev I.V."/>
            <person name="Debuchy R."/>
            <person name="Gladieux P."/>
            <person name="Thoren M.H."/>
            <person name="Johannesson H."/>
        </authorList>
    </citation>
    <scope>NUCLEOTIDE SEQUENCE</scope>
    <source>
        <strain evidence="2">PSN4</strain>
    </source>
</reference>
<keyword evidence="1" id="KW-1133">Transmembrane helix</keyword>
<keyword evidence="3" id="KW-1185">Reference proteome</keyword>
<evidence type="ECO:0000313" key="3">
    <source>
        <dbReference type="Proteomes" id="UP001239445"/>
    </source>
</evidence>
<dbReference type="PANTHER" id="PTHR39470">
    <property type="entry name" value="CHROMOSOME 10, WHOLE GENOME SHOTGUN SEQUENCE"/>
    <property type="match status" value="1"/>
</dbReference>